<dbReference type="SUPFAM" id="SSF47413">
    <property type="entry name" value="lambda repressor-like DNA-binding domains"/>
    <property type="match status" value="1"/>
</dbReference>
<protein>
    <recommendedName>
        <fullName evidence="1">HTH cro/C1-type domain-containing protein</fullName>
    </recommendedName>
</protein>
<evidence type="ECO:0000259" key="1">
    <source>
        <dbReference type="PROSITE" id="PS50943"/>
    </source>
</evidence>
<dbReference type="AlphaFoldDB" id="A0A6N3EED9"/>
<dbReference type="CDD" id="cd00093">
    <property type="entry name" value="HTH_XRE"/>
    <property type="match status" value="1"/>
</dbReference>
<reference evidence="2" key="1">
    <citation type="submission" date="2019-11" db="EMBL/GenBank/DDBJ databases">
        <authorList>
            <person name="Feng L."/>
        </authorList>
    </citation>
    <scope>NUCLEOTIDE SEQUENCE</scope>
    <source>
        <strain evidence="2">RtorquesLFYP15</strain>
    </source>
</reference>
<gene>
    <name evidence="2" type="ORF">RTLFYP15_02253</name>
</gene>
<proteinExistence type="predicted"/>
<dbReference type="GO" id="GO:0003677">
    <property type="term" value="F:DNA binding"/>
    <property type="evidence" value="ECO:0007669"/>
    <property type="project" value="InterPro"/>
</dbReference>
<dbReference type="PROSITE" id="PS50943">
    <property type="entry name" value="HTH_CROC1"/>
    <property type="match status" value="1"/>
</dbReference>
<name>A0A6N3EED9_9FIRM</name>
<organism evidence="2">
    <name type="scientific">[Ruminococcus] torques</name>
    <dbReference type="NCBI Taxonomy" id="33039"/>
    <lineage>
        <taxon>Bacteria</taxon>
        <taxon>Bacillati</taxon>
        <taxon>Bacillota</taxon>
        <taxon>Clostridia</taxon>
        <taxon>Lachnospirales</taxon>
        <taxon>Lachnospiraceae</taxon>
        <taxon>Mediterraneibacter</taxon>
    </lineage>
</organism>
<feature type="domain" description="HTH cro/C1-type" evidence="1">
    <location>
        <begin position="22"/>
        <end position="56"/>
    </location>
</feature>
<sequence>MNEKKKYIDIDSVVGNLDEVTVKDLRKQAGMSRKDFCNSFEIPYRTLQSWELGEREMSDFSKRLLAYVIKTSELVENYKRDLEKQVEGEQDGEKKE</sequence>
<dbReference type="EMBL" id="CACRUQ010000021">
    <property type="protein sequence ID" value="VYU38355.1"/>
    <property type="molecule type" value="Genomic_DNA"/>
</dbReference>
<dbReference type="Gene3D" id="1.10.260.40">
    <property type="entry name" value="lambda repressor-like DNA-binding domains"/>
    <property type="match status" value="1"/>
</dbReference>
<evidence type="ECO:0000313" key="2">
    <source>
        <dbReference type="EMBL" id="VYU38355.1"/>
    </source>
</evidence>
<dbReference type="InterPro" id="IPR001387">
    <property type="entry name" value="Cro/C1-type_HTH"/>
</dbReference>
<dbReference type="InterPro" id="IPR010982">
    <property type="entry name" value="Lambda_DNA-bd_dom_sf"/>
</dbReference>
<accession>A0A6N3EED9</accession>